<dbReference type="EMBL" id="CP097508">
    <property type="protein sequence ID" value="URE12916.1"/>
    <property type="molecule type" value="Genomic_DNA"/>
</dbReference>
<dbReference type="OrthoDB" id="786888at2759"/>
<sequence length="287" mass="30269">MDARPCHTAAGVGAGAVVVVLAVEERVEGEVAFPRHVALGVDEPVDLRLHDDGPGELLPRPGQVAPDGREGGVIETVVGLDAALVEDEPSGLAAVEPALGGDDVLLIGEGAADDEEAVLEDGGGIPEDEIDGAGDDAAAVELPVGVGVEGVLVRLHPAVDEHGSVRHHPQRHRLVLRCAGRVAECHRHGHEPVAHCHCTKKARGSLQHISCCIEASGARNVFFLLTKCCGLESPRPINIILASRDDRPGGAIAIHRHVGHLLRHIHCFLVDPFFDVDHVPVRPNNSR</sequence>
<reference evidence="1" key="1">
    <citation type="submission" date="2022-05" db="EMBL/GenBank/DDBJ databases">
        <title>The Musa troglodytarum L. genome provides insights into the mechanism of non-climacteric behaviour and enrichment of carotenoids.</title>
        <authorList>
            <person name="Wang J."/>
        </authorList>
    </citation>
    <scope>NUCLEOTIDE SEQUENCE</scope>
    <source>
        <tissue evidence="1">Leaf</tissue>
    </source>
</reference>
<keyword evidence="2" id="KW-1185">Reference proteome</keyword>
<evidence type="ECO:0000313" key="2">
    <source>
        <dbReference type="Proteomes" id="UP001055439"/>
    </source>
</evidence>
<evidence type="ECO:0000313" key="1">
    <source>
        <dbReference type="EMBL" id="URE12916.1"/>
    </source>
</evidence>
<organism evidence="1 2">
    <name type="scientific">Musa troglodytarum</name>
    <name type="common">fe'i banana</name>
    <dbReference type="NCBI Taxonomy" id="320322"/>
    <lineage>
        <taxon>Eukaryota</taxon>
        <taxon>Viridiplantae</taxon>
        <taxon>Streptophyta</taxon>
        <taxon>Embryophyta</taxon>
        <taxon>Tracheophyta</taxon>
        <taxon>Spermatophyta</taxon>
        <taxon>Magnoliopsida</taxon>
        <taxon>Liliopsida</taxon>
        <taxon>Zingiberales</taxon>
        <taxon>Musaceae</taxon>
        <taxon>Musa</taxon>
    </lineage>
</organism>
<name>A0A9E7GC70_9LILI</name>
<accession>A0A9E7GC70</accession>
<gene>
    <name evidence="1" type="ORF">MUK42_23424</name>
</gene>
<dbReference type="AlphaFoldDB" id="A0A9E7GC70"/>
<protein>
    <submittedName>
        <fullName evidence="1">Uncharacterized protein</fullName>
    </submittedName>
</protein>
<proteinExistence type="predicted"/>
<dbReference type="Proteomes" id="UP001055439">
    <property type="component" value="Chromosome 6"/>
</dbReference>